<dbReference type="KEGG" id="lant:TUM19329_35140"/>
<dbReference type="AlphaFoldDB" id="A0A6F8TA83"/>
<sequence>MLGTSAEHYLTTGDMLQTRFLGTNVQASYFIKSWGAEAQSSYLSGNMSAGNLYWFMGEANPLIKDNETLKEYQENFVHLHFAYVNDKQEPCGLMLMYRQDEPKQWMLGLVKNNHLAPEARTVILLSGCDLTPYVQRTTAQDVAVSSTDPLQNPLMNQIDFPFIYNWLQNIIKKETGEIDTKAFRLAHLTRLMPVTDQAAKGVEPINFNEFGLETLLAENPILDLLAEYKIILSAAMLNDCLSEHGGLRKEIENTLLSDDARINRSILQMVVLFYEEQVLNENRVFLQKNVFAKTMNGALWNSEQVQLIPFMLREHYDEKLLQLILAEETYYSSIQMLVKLG</sequence>
<gene>
    <name evidence="1" type="ORF">TUM19329_35140</name>
</gene>
<proteinExistence type="predicted"/>
<reference evidence="1" key="1">
    <citation type="journal article" date="2020" name="Microbiol. Resour. Announc.">
        <title>Complete Genome Sequence of Novel Psychrotolerant Legionella Strain TUM19329, Isolated from Antarctic Lake Sediment.</title>
        <authorList>
            <person name="Shimada S."/>
            <person name="Nakai R."/>
            <person name="Aoki K."/>
            <person name="Shimoeda N."/>
            <person name="Ohno G."/>
            <person name="Miyazaki Y."/>
            <person name="Kudoh S."/>
            <person name="Imura S."/>
            <person name="Watanabe K."/>
            <person name="Ishii Y."/>
            <person name="Tateda K."/>
        </authorList>
    </citation>
    <scope>NUCLEOTIDE SEQUENCE [LARGE SCALE GENOMIC DNA]</scope>
    <source>
        <strain evidence="1">TUM19329</strain>
    </source>
</reference>
<accession>A0A6F8TA83</accession>
<keyword evidence="2" id="KW-1185">Reference proteome</keyword>
<dbReference type="Proteomes" id="UP000502894">
    <property type="component" value="Chromosome"/>
</dbReference>
<evidence type="ECO:0000313" key="1">
    <source>
        <dbReference type="EMBL" id="BCA97153.1"/>
    </source>
</evidence>
<name>A0A6F8TA83_9GAMM</name>
<dbReference type="EMBL" id="AP022839">
    <property type="protein sequence ID" value="BCA97153.1"/>
    <property type="molecule type" value="Genomic_DNA"/>
</dbReference>
<protein>
    <submittedName>
        <fullName evidence="1">Uncharacterized protein</fullName>
    </submittedName>
</protein>
<organism evidence="1 2">
    <name type="scientific">Legionella antarctica</name>
    <dbReference type="NCBI Taxonomy" id="2708020"/>
    <lineage>
        <taxon>Bacteria</taxon>
        <taxon>Pseudomonadati</taxon>
        <taxon>Pseudomonadota</taxon>
        <taxon>Gammaproteobacteria</taxon>
        <taxon>Legionellales</taxon>
        <taxon>Legionellaceae</taxon>
        <taxon>Legionella</taxon>
    </lineage>
</organism>
<evidence type="ECO:0000313" key="2">
    <source>
        <dbReference type="Proteomes" id="UP000502894"/>
    </source>
</evidence>